<feature type="compositionally biased region" description="Low complexity" evidence="1">
    <location>
        <begin position="325"/>
        <end position="339"/>
    </location>
</feature>
<accession>A0A3S5BPC0</accession>
<protein>
    <submittedName>
        <fullName evidence="2">Uncharacterized protein</fullName>
    </submittedName>
</protein>
<reference evidence="2" key="1">
    <citation type="submission" date="2018-11" db="EMBL/GenBank/DDBJ databases">
        <authorList>
            <consortium name="Pathogen Informatics"/>
        </authorList>
    </citation>
    <scope>NUCLEOTIDE SEQUENCE</scope>
</reference>
<dbReference type="EMBL" id="CAAALY010013425">
    <property type="protein sequence ID" value="VEL11978.1"/>
    <property type="molecule type" value="Genomic_DNA"/>
</dbReference>
<comment type="caution">
    <text evidence="2">The sequence shown here is derived from an EMBL/GenBank/DDBJ whole genome shotgun (WGS) entry which is preliminary data.</text>
</comment>
<dbReference type="Proteomes" id="UP000784294">
    <property type="component" value="Unassembled WGS sequence"/>
</dbReference>
<sequence length="380" mass="40741">MISLINIQTRNTRQYPPSQAGIHTVSYPGLEKTLSLDHPPNLLPFLQQRLIQPTPKLHLLHPQQQHLIPFTPTNCAHDGYMESSLMTGLPLSAQPIWETTKCVANTPLLVGSARRSHPIPPASGSFVKSLQSSPAMATGTAFASNFQPHSPVSLVGQLHSPSVSGSSAGISPPLLISSQGQYTSDAISTCTSYFSMNPTITIATTGINTRVQSTVTAFPRTNPIASRNHPSALRALGPLDGQGATTSGSGETEAIIDESGFEKKWRVVVSSATLPTKRFQPTHAPSIVAATALPVVGSENSPTTSNCLVIEAKRPEAPTFHDGQPTSPSRRTPGPRLTSDLVDEDMGDELLFLCPDRRLPGCRISNEHRHQASFSIHLPR</sequence>
<keyword evidence="3" id="KW-1185">Reference proteome</keyword>
<name>A0A3S5BPC0_9PLAT</name>
<feature type="region of interest" description="Disordered" evidence="1">
    <location>
        <begin position="315"/>
        <end position="341"/>
    </location>
</feature>
<gene>
    <name evidence="2" type="ORF">PXEA_LOCUS5418</name>
</gene>
<evidence type="ECO:0000256" key="1">
    <source>
        <dbReference type="SAM" id="MobiDB-lite"/>
    </source>
</evidence>
<organism evidence="2 3">
    <name type="scientific">Protopolystoma xenopodis</name>
    <dbReference type="NCBI Taxonomy" id="117903"/>
    <lineage>
        <taxon>Eukaryota</taxon>
        <taxon>Metazoa</taxon>
        <taxon>Spiralia</taxon>
        <taxon>Lophotrochozoa</taxon>
        <taxon>Platyhelminthes</taxon>
        <taxon>Monogenea</taxon>
        <taxon>Polyopisthocotylea</taxon>
        <taxon>Polystomatidea</taxon>
        <taxon>Polystomatidae</taxon>
        <taxon>Protopolystoma</taxon>
    </lineage>
</organism>
<dbReference type="AlphaFoldDB" id="A0A3S5BPC0"/>
<evidence type="ECO:0000313" key="2">
    <source>
        <dbReference type="EMBL" id="VEL11978.1"/>
    </source>
</evidence>
<evidence type="ECO:0000313" key="3">
    <source>
        <dbReference type="Proteomes" id="UP000784294"/>
    </source>
</evidence>
<proteinExistence type="predicted"/>